<dbReference type="AlphaFoldDB" id="A0A7Y0HVN6"/>
<proteinExistence type="predicted"/>
<sequence length="208" mass="23161">MYGHEDCYVGRALERLTVTTMMLCRDSAPVVVLEKKRPAPAGLFVCAPMGEVKIWGYRAIGFYGVLDRSARPRLRVVKLLPVDRVGLGRAEAASPRLWMALAEAARASKASGIKDGFPRSASVTVRVIRTAARASSTASVKYCFMHRACVTHAGNVSWMAPFRRTRRVGERHEVLHPSPRECGCEAHPNRCWSRIRVRYPRIWGVNGA</sequence>
<gene>
    <name evidence="1" type="ORF">G1C97_1412</name>
</gene>
<name>A0A7Y0HVN6_9BIFI</name>
<dbReference type="Proteomes" id="UP000543419">
    <property type="component" value="Unassembled WGS sequence"/>
</dbReference>
<accession>A0A7Y0HVN6</accession>
<evidence type="ECO:0000313" key="1">
    <source>
        <dbReference type="EMBL" id="NMM98460.1"/>
    </source>
</evidence>
<protein>
    <submittedName>
        <fullName evidence="1">Uncharacterized protein</fullName>
    </submittedName>
</protein>
<evidence type="ECO:0000313" key="2">
    <source>
        <dbReference type="Proteomes" id="UP000543419"/>
    </source>
</evidence>
<reference evidence="1 2" key="1">
    <citation type="submission" date="2020-02" db="EMBL/GenBank/DDBJ databases">
        <title>Characterization of phylogenetic diversity of novel bifidobacterial species isolated in Czech ZOOs.</title>
        <authorList>
            <person name="Lugli G.A."/>
            <person name="Vera N.B."/>
            <person name="Ventura M."/>
        </authorList>
    </citation>
    <scope>NUCLEOTIDE SEQUENCE [LARGE SCALE GENOMIC DNA]</scope>
    <source>
        <strain evidence="1 2">DSM 109959</strain>
    </source>
</reference>
<organism evidence="1 2">
    <name type="scientific">Bifidobacterium olomucense</name>
    <dbReference type="NCBI Taxonomy" id="2675324"/>
    <lineage>
        <taxon>Bacteria</taxon>
        <taxon>Bacillati</taxon>
        <taxon>Actinomycetota</taxon>
        <taxon>Actinomycetes</taxon>
        <taxon>Bifidobacteriales</taxon>
        <taxon>Bifidobacteriaceae</taxon>
        <taxon>Bifidobacterium</taxon>
    </lineage>
</organism>
<dbReference type="EMBL" id="JAAIIG010000005">
    <property type="protein sequence ID" value="NMM98460.1"/>
    <property type="molecule type" value="Genomic_DNA"/>
</dbReference>
<keyword evidence="2" id="KW-1185">Reference proteome</keyword>
<comment type="caution">
    <text evidence="1">The sequence shown here is derived from an EMBL/GenBank/DDBJ whole genome shotgun (WGS) entry which is preliminary data.</text>
</comment>